<feature type="transmembrane region" description="Helical" evidence="13">
    <location>
        <begin position="3254"/>
        <end position="3272"/>
    </location>
</feature>
<dbReference type="Gene3D" id="2.60.40.10">
    <property type="entry name" value="Immunoglobulins"/>
    <property type="match status" value="1"/>
</dbReference>
<protein>
    <submittedName>
        <fullName evidence="19">Uncharacterized protein LOC136071939 isoform X1</fullName>
    </submittedName>
</protein>
<sequence>MVAVNNIINMSHTYLLFSNNYAGKKQFWFFAVVLIIQRIGGIFSNVVLDSYLIRDVYKNISNELEINSLETNPKYPNSPDTIEFTESFDCPNYTSINYGQRIYGWIQVTQTGSYRFYSSCKSACELYISLDENPTNKSRIVNQKNSSLQSTQNQYPEDCDPKCIYLKSNSKYYIEVLMTGDSDEDNLSIGAQLMGSQTFVITKTWLSDIKIVVCVPGTSCDINEYDICINEERFYIIICTCKSGYEYKSGSSFCTDVDECTYLCKGDGHTCNNFNGSFQCVCPVGFVYNYTSLQCEDVDECTYLCKGNGLTCKNFNGSFQCVCSVGFSYNYTSLECEDVDECTYLCKGNGLTCKNFNGSFQCVCSVGFSYNYTSLECEDVDECTYLCKGNGLTCNNLNGSFQCVCPVGYSYNYTSLQCDDECSKLCQGNFTCSNKYGSLQCVCPVGFIYNSISYLCEDVDECTYLCQGDGLTCNNLNGSFQCICPVGFSYNYTSLQCEDVDECTYLCKGDNLTCNNFNGSFQCVCPVGFSYNYTSLQCDDECSKLCRGNFTCSNMYGSLQCVCPVGFIYNSINYRCEVFNECLIFCSKKSNDNDDDNSNGFCKQINGNYKCACIIGYFFNYTSARCQVARLIQEVYLNFSNDYSIQSLKNSLNYPQFPDFYKIFSNFDIQTNISNNYGQRIRGWLQVKLSGNYTFYSSCKGVCQFFISTDNNPLKKQILINQTQSTSGYNWNQYLNQVSDKILLWINKKYYIEVVMIGHDFEGHIAIGLKLNGITPTLLTSSQLSPIRTSFSESQLHDNEICISENSTYSLCTCQNGFSYNNVNLMCSDVNECSNGINDCDWDHSKCINLIGNYSCSCQNGWQLVNGQRYCEDVNECTYLCKGGNLTCNNLNGSYVCICPVGFSYNYNSLQCDDVNECGFLCKGEGLKCNNLFGSYTCGCPVGFLYNYTSLQCDDVNECSYMCKADNYTCINMHGSYQCVCPVGFLSNFTSLPCDEAKKCAYLCQNDNHTCNNLNGSFQCVCPVGSFFNYTSLQCDDINECAYLCKGDDLKCNNLVGLYTCVCPVGFIYNYTSQQCEDVNECVFLCKDDNNICNNLNGSYLCDCPDGFLFNYTTLQCDDVNECTYLCKGGNLTCNNLNGSYICICPVGFSYNYNSLLCDDVDECGFLCKGESLKCNNLFGSYTCGCPVGFLYNYTSLQCDDVNECSYMCKADNYTCINMHGSYQCVCPVGFLSNFTSLPCDEAKKCAYLCENDNHTCNNLNGSFQCVCPIGSFFNYTSLQCDDINECAYLCKGDDLKCNNLVGLYTCVCPVGFIYNYTSQQCEDVNECVFLCKDDNNICNNLNGSYLCDCPDGFLFNYTTLQCDEFMFGRNGIGIYIEGNILYGKNIEVVVTVVNGTKLKIELDFGDDTPPNLNIFTPNVADFSPVGLVFSHKYSQCGKYCIIIKVINLSSKTSNSTIYVSLTNVTVYCNLSEIKLDYNSSSQLVTLVNNEFQLNISQTSGSYVNYTVNWGDGFNEFRDQSQNLILLPFFVKHIYTIEGNYTVSVIAMNAVQTMNKSFNLLVFKSSQPDIYFNYGTKEKPVSILHTVDYNFTANISKKFEKSIIENASFQWVMSGMAFEFKFPAVVLNYQVVYTLKKNEIAIGLYNLSLLFTYSSFTSVFTAFFAVVKIPLFVEIEDGFYRTVAHKKVIDNNTAYNNFSISAEKSYDPEDPQAKFEGISFQWRCKTMRNFSSGIIASTDVAFTSKLCINESWVFLDVSGPIIFFNTKMFLVGMTYMFEVYATKGFGYYQQEGSFVQEIMFSENVFDVQLICLINCNERLNFQQSTVFSYNCSGCERCIIQPYWTVLDDQGNNPSELSGNNPTINFNDTSLIINADVLLESKNYTFILQLACTGLSFSSTFKIKKTTCSLPRPGSCYISPLIGYAVKTSFNVTCEGWSAEDGSLSYLFFYDNGQHTFLNSNSGYMLLNSKTFHQSYLNNILFGAGDEHNNYTVQLYVRIAGKYGAFIEFSAIFIQVLPNLQEMNLTNILSMVDKNDTQKLMISIQAIASVVNREQNLNEYQTLRNEMIGMLAHVTFSNLNDVKLTSDCLSALSNYPSELVLNTQVVAANIAKNIGGFLGEVNIKSLSFVTFYNTTGSLLQFVSNLFVANANVVNYGSINYTQNLQNSVNENQSMISADVISKLLGFMEDYFYVLQAYKVPGEVATTGSTAAFDFFLKKELKDNLSNMTVSSSFILSDAREMFNQSLKNIPIIVNNLRLKNQPYTWDIDRSKYILSELQSLSMSTTERLPIDVNNLQQPIIIAILNKPEKIKGYNMSLSAPEDLKVLSLILTSNLCNMMLKFSAFNDPSNLTFLIIFIQFGKVPTRNDYDIKLNITNKDGVVLTKNKLAMSFNVSEEVSFGQKSNLTHSEIKNSSFFIERNQQAHLLGDGTLILWDFQNSTYAFLNNSVLYISFSYVGPVPDKKLEENLYTYDEKEFQGEFIYEMKSYCSECNYWNEKLNKWMSDGCQLDFETTSFEVTKCKCKHLTGFGGFYVAPNVIQKPSFALLKKGYLLLVIVIIIILFWICGLIFARRMDIKDNTKYGVCPLPDNSPEDSYLYQITVNTGDRIHAGTTSKIYFILAGDIAKTKTHRLIDTERQCFQRSASDSFILTTPNCLGDLTYIRLWHDNNGGGWYLRNVEVLDLQTDKRYYFMAKCWIAIDKGDCLLDVTIPVSASDELTHFSYLFTTRVRNDFFEKHLWFSIFTRPPRSIFNRCERLSVAVLLVVVQMTASTMFYGKVSNDPVNNNKISGINFSWQQIYVALVSACITVPVEIIFVHVFHLINPYYKFALKKKDIESCSTLDENNFKKEIKKKKDFYLPYWAKYVTWSLCVIAVLSCSCVVLLYGMSFGNKKSLDWLISVVLSMVHDVFVMQPIKIFIIAIITALALKKIDDKQKYFADDQAKILAHNENWLHNFHKRLSIFERVELDISPPDKHLIESIKESRMHKLRLYSLVRELLFYFIFALLVFYLAYTSHGNFSFTQTHDIESLFNLRSDSSSTKQYQVLKQLRSKNDFWLWLNSFFLPQVFPEPWSNSKSDGKIFINDLNSKIINGIRIRQERVKSYSCLKPSLVADLFTLDCLSELKSSLEETNDFDFDWSIPKKYSISINQSTKPWRYQTSNELDGYPFGAKLQTYFGGGYVIEIFPKWNNKKIIEDVKKHMWIDRQTRAIFIEFALFNAATNNFNMVIFVFEFPASGGLIPSYSVSTFKLYPLKNDAVIISCQLIFFVMMFIFTIRECRMLRRTGWKYFKGFWNLTEVMLVLLSILAVVFFFYRGKLAKDLLNRLPAKEPQKFINFQFASYWDLMFTYIVSLIVFIVNIKFMKILNFNPRISMMSATLKASNHYLIALAFALFIIMSATVCFSNIAFGAVLEGYESYFETIVSLMSLVLGKFDFNQIQNSCGYIGPVFLFTFNIWMNWIMMSLFISILNNGFLTVRSKAALQKDEYNILSFFESRLKGLLGLAYKKSFNSETKICNENFKSVKFNLDVQTDSTISNFHNEESYSSPLDDKLSKLGCLMQKYYDDTEVLILPLFHAELFYGNFMEAFELKMIINKEMLEHNQLIESTEDS</sequence>
<organism evidence="18 19">
    <name type="scientific">Hydra vulgaris</name>
    <name type="common">Hydra</name>
    <name type="synonym">Hydra attenuata</name>
    <dbReference type="NCBI Taxonomy" id="6087"/>
    <lineage>
        <taxon>Eukaryota</taxon>
        <taxon>Metazoa</taxon>
        <taxon>Cnidaria</taxon>
        <taxon>Hydrozoa</taxon>
        <taxon>Hydroidolina</taxon>
        <taxon>Anthoathecata</taxon>
        <taxon>Aplanulata</taxon>
        <taxon>Hydridae</taxon>
        <taxon>Hydra</taxon>
    </lineage>
</organism>
<dbReference type="InterPro" id="IPR049883">
    <property type="entry name" value="NOTCH1_EGF-like"/>
</dbReference>
<feature type="transmembrane region" description="Helical" evidence="13">
    <location>
        <begin position="3292"/>
        <end position="3310"/>
    </location>
</feature>
<accession>A0ABM4BXD8</accession>
<dbReference type="InterPro" id="IPR036392">
    <property type="entry name" value="PLAT/LH2_dom_sf"/>
</dbReference>
<keyword evidence="6" id="KW-0732">Signal</keyword>
<evidence type="ECO:0000256" key="2">
    <source>
        <dbReference type="ARBA" id="ARBA00007200"/>
    </source>
</evidence>
<feature type="domain" description="EGF-like" evidence="14">
    <location>
        <begin position="1201"/>
        <end position="1237"/>
    </location>
</feature>
<name>A0ABM4BXD8_HYDVU</name>
<feature type="domain" description="EGF-like" evidence="14">
    <location>
        <begin position="379"/>
        <end position="419"/>
    </location>
</feature>
<keyword evidence="7" id="KW-0677">Repeat</keyword>
<dbReference type="PANTHER" id="PTHR10877:SF150">
    <property type="entry name" value="REJ DOMAIN-CONTAINING PROTEIN"/>
    <property type="match status" value="1"/>
</dbReference>
<feature type="transmembrane region" description="Helical" evidence="13">
    <location>
        <begin position="1611"/>
        <end position="1632"/>
    </location>
</feature>
<feature type="domain" description="EGF-like" evidence="14">
    <location>
        <begin position="458"/>
        <end position="498"/>
    </location>
</feature>
<evidence type="ECO:0000259" key="15">
    <source>
        <dbReference type="PROSITE" id="PS50095"/>
    </source>
</evidence>
<dbReference type="SMART" id="SM00303">
    <property type="entry name" value="GPS"/>
    <property type="match status" value="1"/>
</dbReference>
<feature type="domain" description="EGF-like" evidence="14">
    <location>
        <begin position="256"/>
        <end position="296"/>
    </location>
</feature>
<dbReference type="PROSITE" id="PS51820">
    <property type="entry name" value="PA14"/>
    <property type="match status" value="2"/>
</dbReference>
<comment type="subcellular location">
    <subcellularLocation>
        <location evidence="1">Cell membrane</location>
        <topology evidence="1">Multi-pass membrane protein</topology>
    </subcellularLocation>
</comment>
<dbReference type="Pfam" id="PF02010">
    <property type="entry name" value="REJ"/>
    <property type="match status" value="1"/>
</dbReference>
<dbReference type="PRINTS" id="PR01433">
    <property type="entry name" value="POLYCYSTIN2"/>
</dbReference>
<feature type="domain" description="EGF-like" evidence="14">
    <location>
        <begin position="1078"/>
        <end position="1118"/>
    </location>
</feature>
<evidence type="ECO:0000259" key="17">
    <source>
        <dbReference type="PROSITE" id="PS51820"/>
    </source>
</evidence>
<feature type="domain" description="EGF-like" evidence="14">
    <location>
        <begin position="996"/>
        <end position="1036"/>
    </location>
</feature>
<evidence type="ECO:0000256" key="7">
    <source>
        <dbReference type="ARBA" id="ARBA00022737"/>
    </source>
</evidence>
<dbReference type="SUPFAM" id="SSF57196">
    <property type="entry name" value="EGF/Laminin"/>
    <property type="match status" value="1"/>
</dbReference>
<dbReference type="PANTHER" id="PTHR10877">
    <property type="entry name" value="POLYCYSTIN FAMILY MEMBER"/>
    <property type="match status" value="1"/>
</dbReference>
<dbReference type="SMART" id="SM00308">
    <property type="entry name" value="LH2"/>
    <property type="match status" value="1"/>
</dbReference>
<evidence type="ECO:0000256" key="6">
    <source>
        <dbReference type="ARBA" id="ARBA00022729"/>
    </source>
</evidence>
<feature type="domain" description="EGF-like" evidence="14">
    <location>
        <begin position="829"/>
        <end position="872"/>
    </location>
</feature>
<dbReference type="RefSeq" id="XP_065653882.1">
    <property type="nucleotide sequence ID" value="XM_065797810.1"/>
</dbReference>
<reference evidence="19" key="1">
    <citation type="submission" date="2025-08" db="UniProtKB">
        <authorList>
            <consortium name="RefSeq"/>
        </authorList>
    </citation>
    <scope>IDENTIFICATION</scope>
</reference>
<dbReference type="Proteomes" id="UP001652625">
    <property type="component" value="Chromosome 05"/>
</dbReference>
<keyword evidence="9 13" id="KW-0472">Membrane</keyword>
<evidence type="ECO:0000259" key="16">
    <source>
        <dbReference type="PROSITE" id="PS50221"/>
    </source>
</evidence>
<dbReference type="InterPro" id="IPR001024">
    <property type="entry name" value="PLAT/LH2_dom"/>
</dbReference>
<feature type="domain" description="EGF-like" evidence="14">
    <location>
        <begin position="297"/>
        <end position="337"/>
    </location>
</feature>
<dbReference type="Gene3D" id="2.60.60.20">
    <property type="entry name" value="PLAT/LH2 domain"/>
    <property type="match status" value="1"/>
</dbReference>
<dbReference type="InterPro" id="IPR051223">
    <property type="entry name" value="Polycystin"/>
</dbReference>
<evidence type="ECO:0000313" key="18">
    <source>
        <dbReference type="Proteomes" id="UP001652625"/>
    </source>
</evidence>
<dbReference type="PROSITE" id="PS50026">
    <property type="entry name" value="EGF_3"/>
    <property type="match status" value="17"/>
</dbReference>
<dbReference type="InterPro" id="IPR009030">
    <property type="entry name" value="Growth_fac_rcpt_cys_sf"/>
</dbReference>
<feature type="domain" description="EGF-like" evidence="14">
    <location>
        <begin position="1324"/>
        <end position="1364"/>
    </location>
</feature>
<dbReference type="SUPFAM" id="SSF49723">
    <property type="entry name" value="Lipase/lipooxygenase domain (PLAT/LH2 domain)"/>
    <property type="match status" value="1"/>
</dbReference>
<dbReference type="PROSITE" id="PS00010">
    <property type="entry name" value="ASX_HYDROXYL"/>
    <property type="match status" value="18"/>
</dbReference>
<dbReference type="InterPro" id="IPR018097">
    <property type="entry name" value="EGF_Ca-bd_CS"/>
</dbReference>
<keyword evidence="5 13" id="KW-0812">Transmembrane</keyword>
<dbReference type="InterPro" id="IPR035986">
    <property type="entry name" value="PKD_dom_sf"/>
</dbReference>
<keyword evidence="10" id="KW-1015">Disulfide bond</keyword>
<comment type="similarity">
    <text evidence="2">Belongs to the polycystin family.</text>
</comment>
<dbReference type="CDD" id="cd00054">
    <property type="entry name" value="EGF_CA"/>
    <property type="match status" value="14"/>
</dbReference>
<dbReference type="InterPro" id="IPR037524">
    <property type="entry name" value="PA14/GLEYA"/>
</dbReference>
<dbReference type="InterPro" id="IPR000152">
    <property type="entry name" value="EGF-type_Asp/Asn_hydroxyl_site"/>
</dbReference>
<dbReference type="CDD" id="cd00146">
    <property type="entry name" value="PKD"/>
    <property type="match status" value="1"/>
</dbReference>
<feature type="domain" description="PLAT" evidence="15">
    <location>
        <begin position="2594"/>
        <end position="2709"/>
    </location>
</feature>
<dbReference type="PROSITE" id="PS50221">
    <property type="entry name" value="GAIN_B"/>
    <property type="match status" value="1"/>
</dbReference>
<feature type="transmembrane region" description="Helical" evidence="13">
    <location>
        <begin position="3443"/>
        <end position="3465"/>
    </location>
</feature>
<dbReference type="InterPro" id="IPR000742">
    <property type="entry name" value="EGF"/>
</dbReference>
<dbReference type="SUPFAM" id="SSF49299">
    <property type="entry name" value="PKD domain"/>
    <property type="match status" value="1"/>
</dbReference>
<dbReference type="PROSITE" id="PS50095">
    <property type="entry name" value="PLAT"/>
    <property type="match status" value="1"/>
</dbReference>
<keyword evidence="8 13" id="KW-1133">Transmembrane helix</keyword>
<feature type="domain" description="EGF-like" evidence="14">
    <location>
        <begin position="1037"/>
        <end position="1077"/>
    </location>
</feature>
<evidence type="ECO:0000256" key="1">
    <source>
        <dbReference type="ARBA" id="ARBA00004651"/>
    </source>
</evidence>
<keyword evidence="11" id="KW-0325">Glycoprotein</keyword>
<dbReference type="SUPFAM" id="SSF57184">
    <property type="entry name" value="Growth factor receptor domain"/>
    <property type="match status" value="8"/>
</dbReference>
<keyword evidence="18" id="KW-1185">Reference proteome</keyword>
<feature type="transmembrane region" description="Helical" evidence="13">
    <location>
        <begin position="1644"/>
        <end position="1667"/>
    </location>
</feature>
<evidence type="ECO:0000256" key="9">
    <source>
        <dbReference type="ARBA" id="ARBA00023136"/>
    </source>
</evidence>
<dbReference type="GeneID" id="136071939"/>
<keyword evidence="3" id="KW-1003">Cell membrane</keyword>
<proteinExistence type="inferred from homology"/>
<evidence type="ECO:0000256" key="13">
    <source>
        <dbReference type="SAM" id="Phobius"/>
    </source>
</evidence>
<dbReference type="PROSITE" id="PS01187">
    <property type="entry name" value="EGF_CA"/>
    <property type="match status" value="7"/>
</dbReference>
<evidence type="ECO:0000256" key="8">
    <source>
        <dbReference type="ARBA" id="ARBA00022989"/>
    </source>
</evidence>
<evidence type="ECO:0000256" key="10">
    <source>
        <dbReference type="ARBA" id="ARBA00023157"/>
    </source>
</evidence>
<comment type="caution">
    <text evidence="12">Lacks conserved residue(s) required for the propagation of feature annotation.</text>
</comment>
<feature type="domain" description="EGF-like" evidence="14">
    <location>
        <begin position="1119"/>
        <end position="1159"/>
    </location>
</feature>
<dbReference type="InterPro" id="IPR001881">
    <property type="entry name" value="EGF-like_Ca-bd_dom"/>
</dbReference>
<dbReference type="Pfam" id="PF07645">
    <property type="entry name" value="EGF_CA"/>
    <property type="match status" value="19"/>
</dbReference>
<feature type="domain" description="EGF-like" evidence="14">
    <location>
        <begin position="338"/>
        <end position="378"/>
    </location>
</feature>
<evidence type="ECO:0000259" key="14">
    <source>
        <dbReference type="PROSITE" id="PS50026"/>
    </source>
</evidence>
<feature type="transmembrane region" description="Helical" evidence="13">
    <location>
        <begin position="3342"/>
        <end position="3359"/>
    </location>
</feature>
<feature type="domain" description="EGF-like" evidence="14">
    <location>
        <begin position="955"/>
        <end position="991"/>
    </location>
</feature>
<keyword evidence="4 12" id="KW-0245">EGF-like domain</keyword>
<dbReference type="Gene3D" id="2.10.25.10">
    <property type="entry name" value="Laminin"/>
    <property type="match status" value="19"/>
</dbReference>
<feature type="domain" description="PA14" evidence="17">
    <location>
        <begin position="47"/>
        <end position="205"/>
    </location>
</feature>
<feature type="transmembrane region" description="Helical" evidence="13">
    <location>
        <begin position="2755"/>
        <end position="2776"/>
    </location>
</feature>
<evidence type="ECO:0000256" key="4">
    <source>
        <dbReference type="ARBA" id="ARBA00022536"/>
    </source>
</evidence>
<dbReference type="SMART" id="SM00181">
    <property type="entry name" value="EGF"/>
    <property type="match status" value="23"/>
</dbReference>
<evidence type="ECO:0000256" key="3">
    <source>
        <dbReference type="ARBA" id="ARBA00022475"/>
    </source>
</evidence>
<dbReference type="InterPro" id="IPR013783">
    <property type="entry name" value="Ig-like_fold"/>
</dbReference>
<feature type="transmembrane region" description="Helical" evidence="13">
    <location>
        <begin position="2894"/>
        <end position="2925"/>
    </location>
</feature>
<feature type="transmembrane region" description="Helical" evidence="13">
    <location>
        <begin position="2859"/>
        <end position="2882"/>
    </location>
</feature>
<dbReference type="InterPro" id="IPR057244">
    <property type="entry name" value="GAIN_B"/>
</dbReference>
<dbReference type="InterPro" id="IPR000203">
    <property type="entry name" value="GPS"/>
</dbReference>
<feature type="transmembrane region" description="Helical" evidence="13">
    <location>
        <begin position="2796"/>
        <end position="2820"/>
    </location>
</feature>
<dbReference type="InterPro" id="IPR003915">
    <property type="entry name" value="PKD_2"/>
</dbReference>
<dbReference type="PROSITE" id="PS01186">
    <property type="entry name" value="EGF_2"/>
    <property type="match status" value="17"/>
</dbReference>
<feature type="domain" description="EGF-like" evidence="14">
    <location>
        <begin position="1242"/>
        <end position="1282"/>
    </location>
</feature>
<feature type="domain" description="PA14" evidence="17">
    <location>
        <begin position="626"/>
        <end position="783"/>
    </location>
</feature>
<evidence type="ECO:0000313" key="19">
    <source>
        <dbReference type="RefSeq" id="XP_065653882.1"/>
    </source>
</evidence>
<feature type="transmembrane region" description="Helical" evidence="13">
    <location>
        <begin position="27"/>
        <end position="48"/>
    </location>
</feature>
<feature type="transmembrane region" description="Helical" evidence="13">
    <location>
        <begin position="3380"/>
        <end position="3408"/>
    </location>
</feature>
<dbReference type="Pfam" id="PF01477">
    <property type="entry name" value="PLAT"/>
    <property type="match status" value="1"/>
</dbReference>
<dbReference type="Pfam" id="PF08016">
    <property type="entry name" value="PKD_channel"/>
    <property type="match status" value="1"/>
</dbReference>
<dbReference type="SMART" id="SM00179">
    <property type="entry name" value="EGF_CA"/>
    <property type="match status" value="22"/>
</dbReference>
<feature type="domain" description="EGF-like" evidence="14">
    <location>
        <begin position="1283"/>
        <end position="1323"/>
    </location>
</feature>
<dbReference type="InterPro" id="IPR046791">
    <property type="entry name" value="Polycystin_dom"/>
</dbReference>
<feature type="transmembrane region" description="Helical" evidence="13">
    <location>
        <begin position="2548"/>
        <end position="2569"/>
    </location>
</feature>
<evidence type="ECO:0000256" key="5">
    <source>
        <dbReference type="ARBA" id="ARBA00022692"/>
    </source>
</evidence>
<gene>
    <name evidence="19" type="primary">LOC136071939</name>
</gene>
<feature type="transmembrane region" description="Helical" evidence="13">
    <location>
        <begin position="2991"/>
        <end position="3010"/>
    </location>
</feature>
<evidence type="ECO:0000256" key="12">
    <source>
        <dbReference type="PROSITE-ProRule" id="PRU00076"/>
    </source>
</evidence>
<feature type="domain" description="EGF-like" evidence="14">
    <location>
        <begin position="499"/>
        <end position="539"/>
    </location>
</feature>
<dbReference type="Pfam" id="PF20519">
    <property type="entry name" value="Polycystin_dom"/>
    <property type="match status" value="1"/>
</dbReference>
<evidence type="ECO:0000256" key="11">
    <source>
        <dbReference type="ARBA" id="ARBA00023180"/>
    </source>
</evidence>
<feature type="domain" description="GAIN-B" evidence="16">
    <location>
        <begin position="2382"/>
        <end position="2538"/>
    </location>
</feature>
<dbReference type="InterPro" id="IPR013122">
    <property type="entry name" value="PKD1_2_channel"/>
</dbReference>
<feature type="domain" description="EGF-like" evidence="14">
    <location>
        <begin position="873"/>
        <end position="913"/>
    </location>
</feature>
<dbReference type="InterPro" id="IPR002859">
    <property type="entry name" value="PKD/REJ-like"/>
</dbReference>